<name>A0AC34GX58_9BILA</name>
<reference evidence="2" key="1">
    <citation type="submission" date="2022-11" db="UniProtKB">
        <authorList>
            <consortium name="WormBaseParasite"/>
        </authorList>
    </citation>
    <scope>IDENTIFICATION</scope>
</reference>
<evidence type="ECO:0000313" key="2">
    <source>
        <dbReference type="WBParaSite" id="ES5_v2.g9386.t1"/>
    </source>
</evidence>
<accession>A0AC34GX58</accession>
<proteinExistence type="predicted"/>
<dbReference type="Proteomes" id="UP000887579">
    <property type="component" value="Unplaced"/>
</dbReference>
<dbReference type="WBParaSite" id="ES5_v2.g9386.t1">
    <property type="protein sequence ID" value="ES5_v2.g9386.t1"/>
    <property type="gene ID" value="ES5_v2.g9386"/>
</dbReference>
<organism evidence="1 2">
    <name type="scientific">Panagrolaimus sp. ES5</name>
    <dbReference type="NCBI Taxonomy" id="591445"/>
    <lineage>
        <taxon>Eukaryota</taxon>
        <taxon>Metazoa</taxon>
        <taxon>Ecdysozoa</taxon>
        <taxon>Nematoda</taxon>
        <taxon>Chromadorea</taxon>
        <taxon>Rhabditida</taxon>
        <taxon>Tylenchina</taxon>
        <taxon>Panagrolaimomorpha</taxon>
        <taxon>Panagrolaimoidea</taxon>
        <taxon>Panagrolaimidae</taxon>
        <taxon>Panagrolaimus</taxon>
    </lineage>
</organism>
<sequence>MGIQQWQELNTIMEGEYEVPKSLTKVYNGKAGVTRPCNRRKKVEVVFVVDNERIRGEKLILTKRSSVFELMFEYGWGANPNITIPVTDTNSRDFTTFLEYLHRDKLHLTMDNAFELFKLAATYAVVDLQQICDEYLASKVELSTVLYIADGCLPYGGTALKKCMDLINEKPKQIFALPRFPKISSFLMEFILKQNRINISEEKLFEAFSKWGRCHSNHQSDELKMFIRFPLMDPMFLKNFVATSNILTPKEYNEVYEDAQTFKTCNSLNQEFTFSNKNRISDILNRLMLCKMEYKPEKECYRPVTPMKVINGTPKWKYTKTVNWKSAFIHSRRLPYISNNQI</sequence>
<evidence type="ECO:0000313" key="1">
    <source>
        <dbReference type="Proteomes" id="UP000887579"/>
    </source>
</evidence>
<protein>
    <submittedName>
        <fullName evidence="2">BTB domain-containing protein</fullName>
    </submittedName>
</protein>